<dbReference type="Pfam" id="PF04230">
    <property type="entry name" value="PS_pyruv_trans"/>
    <property type="match status" value="1"/>
</dbReference>
<dbReference type="AlphaFoldDB" id="A0A147EBG2"/>
<evidence type="ECO:0000259" key="1">
    <source>
        <dbReference type="Pfam" id="PF04230"/>
    </source>
</evidence>
<reference evidence="4" key="3">
    <citation type="submission" date="2016-04" db="EMBL/GenBank/DDBJ databases">
        <authorList>
            <person name="Waterworth S."/>
            <person name="Matcher G."/>
        </authorList>
    </citation>
    <scope>NUCLEOTIDE SEQUENCE [LARGE SCALE GENOMIC DNA]</scope>
    <source>
        <strain evidence="4">RuSp02-3</strain>
    </source>
</reference>
<organism evidence="3 5">
    <name type="scientific">Rothia kristinae</name>
    <dbReference type="NCBI Taxonomy" id="37923"/>
    <lineage>
        <taxon>Bacteria</taxon>
        <taxon>Bacillati</taxon>
        <taxon>Actinomycetota</taxon>
        <taxon>Actinomycetes</taxon>
        <taxon>Micrococcales</taxon>
        <taxon>Micrococcaceae</taxon>
        <taxon>Rothia</taxon>
    </lineage>
</organism>
<evidence type="ECO:0000313" key="2">
    <source>
        <dbReference type="EMBL" id="OAX52539.1"/>
    </source>
</evidence>
<reference evidence="3 5" key="1">
    <citation type="submission" date="2016-04" db="EMBL/GenBank/DDBJ databases">
        <title>Identification of putative biosynthetic pathways for the production of bioactive secondary metabolites by the marine actinomycete Kocuria kristinae RUTW2-3.</title>
        <authorList>
            <person name="Waterworth S.C."/>
            <person name="Walmsley T.A."/>
            <person name="Matongo T."/>
            <person name="Davies-Coleman M.T."/>
            <person name="Dorrington R.A."/>
        </authorList>
    </citation>
    <scope>NUCLEOTIDE SEQUENCE [LARGE SCALE GENOMIC DNA]</scope>
    <source>
        <strain evidence="4">RuSp02-3</strain>
        <strain evidence="2">RUTW2-3</strain>
        <strain evidence="3 5">RUTW4-5</strain>
    </source>
</reference>
<sequence length="367" mass="40932">MSFLDAAPRAAESIHLVSWAGWPNFGDELIAARWLRFLAEHRPEAEVWLDVRHPGTVSSLLRGLHPRLHVTDTLFRALDVAEHTADRTVADLVTHLGSPHFDSGLLDLREAGTLHLLGGGYVNGYWSRNDGLVEGMRAAAEISGAKLVATGQGMMPLGAELFEGFDHVGVRDRPSARALGIERGYDDAYLLENPPAPALDGAEPRELWVCVQSDALDPDAFERLIAWTREQIRALGFPRERVRYVEAIPGDDYAGYERLKDLIAEDGFLPFTAFWRDGFDFGPHQVWLSTRFHHHLVGALHGARGIALNGHGGYYDVKHESLRDLGTRWLLSDGDPSRLHRLEELRRPADFSAICAAKVQEARSIYR</sequence>
<dbReference type="InterPro" id="IPR007345">
    <property type="entry name" value="Polysacch_pyruvyl_Trfase"/>
</dbReference>
<reference evidence="2" key="2">
    <citation type="submission" date="2016-04" db="EMBL/GenBank/DDBJ databases">
        <authorList>
            <person name="Evans L.H."/>
            <person name="Alamgir A."/>
            <person name="Owens N."/>
            <person name="Weber N.D."/>
            <person name="Virtaneva K."/>
            <person name="Barbian K."/>
            <person name="Babar A."/>
            <person name="Rosenke K."/>
        </authorList>
    </citation>
    <scope>NUCLEOTIDE SEQUENCE [LARGE SCALE GENOMIC DNA]</scope>
    <source>
        <strain evidence="2">RUTW2-3</strain>
    </source>
</reference>
<dbReference type="Proteomes" id="UP000092021">
    <property type="component" value="Unassembled WGS sequence"/>
</dbReference>
<dbReference type="EMBL" id="LWGZ01000295">
    <property type="protein sequence ID" value="OAX64440.1"/>
    <property type="molecule type" value="Genomic_DNA"/>
</dbReference>
<feature type="domain" description="Polysaccharide pyruvyl transferase" evidence="1">
    <location>
        <begin position="24"/>
        <end position="309"/>
    </location>
</feature>
<dbReference type="Proteomes" id="UP000053171">
    <property type="component" value="Unassembled WGS sequence"/>
</dbReference>
<keyword evidence="4" id="KW-1185">Reference proteome</keyword>
<dbReference type="EMBL" id="LJBJ02000003">
    <property type="protein sequence ID" value="OAX52539.1"/>
    <property type="molecule type" value="Genomic_DNA"/>
</dbReference>
<dbReference type="RefSeq" id="WP_058731002.1">
    <property type="nucleotide sequence ID" value="NZ_JBEYYV010000001.1"/>
</dbReference>
<proteinExistence type="predicted"/>
<comment type="caution">
    <text evidence="3">The sequence shown here is derived from an EMBL/GenBank/DDBJ whole genome shotgun (WGS) entry which is preliminary data.</text>
</comment>
<dbReference type="PATRIC" id="fig|37923.10.peg.1536"/>
<accession>A0A147EBG2</accession>
<gene>
    <name evidence="3" type="ORF">A5N15_03275</name>
    <name evidence="2" type="ORF">AN277_0202755</name>
</gene>
<name>A0A147EBG2_9MICC</name>
<evidence type="ECO:0000313" key="4">
    <source>
        <dbReference type="Proteomes" id="UP000053171"/>
    </source>
</evidence>
<protein>
    <recommendedName>
        <fullName evidence="1">Polysaccharide pyruvyl transferase domain-containing protein</fullName>
    </recommendedName>
</protein>
<evidence type="ECO:0000313" key="5">
    <source>
        <dbReference type="Proteomes" id="UP000092021"/>
    </source>
</evidence>
<evidence type="ECO:0000313" key="3">
    <source>
        <dbReference type="EMBL" id="OAX64440.1"/>
    </source>
</evidence>